<dbReference type="GO" id="GO:0006402">
    <property type="term" value="P:mRNA catabolic process"/>
    <property type="evidence" value="ECO:0007669"/>
    <property type="project" value="TreeGrafter"/>
</dbReference>
<dbReference type="InterPro" id="IPR001900">
    <property type="entry name" value="RNase_II/R"/>
</dbReference>
<dbReference type="InParanoid" id="E4Y243"/>
<dbReference type="PANTHER" id="PTHR23355:SF9">
    <property type="entry name" value="DIS3-LIKE EXONUCLEASE 2"/>
    <property type="match status" value="1"/>
</dbReference>
<dbReference type="AlphaFoldDB" id="E4Y243"/>
<organism evidence="3">
    <name type="scientific">Oikopleura dioica</name>
    <name type="common">Tunicate</name>
    <dbReference type="NCBI Taxonomy" id="34765"/>
    <lineage>
        <taxon>Eukaryota</taxon>
        <taxon>Metazoa</taxon>
        <taxon>Chordata</taxon>
        <taxon>Tunicata</taxon>
        <taxon>Appendicularia</taxon>
        <taxon>Copelata</taxon>
        <taxon>Oikopleuridae</taxon>
        <taxon>Oikopleura</taxon>
    </lineage>
</organism>
<reference evidence="3" key="1">
    <citation type="journal article" date="2010" name="Science">
        <title>Plasticity of animal genome architecture unmasked by rapid evolution of a pelagic tunicate.</title>
        <authorList>
            <person name="Denoeud F."/>
            <person name="Henriet S."/>
            <person name="Mungpakdee S."/>
            <person name="Aury J.M."/>
            <person name="Da Silva C."/>
            <person name="Brinkmann H."/>
            <person name="Mikhaleva J."/>
            <person name="Olsen L.C."/>
            <person name="Jubin C."/>
            <person name="Canestro C."/>
            <person name="Bouquet J.M."/>
            <person name="Danks G."/>
            <person name="Poulain J."/>
            <person name="Campsteijn C."/>
            <person name="Adamski M."/>
            <person name="Cross I."/>
            <person name="Yadetie F."/>
            <person name="Muffato M."/>
            <person name="Louis A."/>
            <person name="Butcher S."/>
            <person name="Tsagkogeorga G."/>
            <person name="Konrad A."/>
            <person name="Singh S."/>
            <person name="Jensen M.F."/>
            <person name="Cong E.H."/>
            <person name="Eikeseth-Otteraa H."/>
            <person name="Noel B."/>
            <person name="Anthouard V."/>
            <person name="Porcel B.M."/>
            <person name="Kachouri-Lafond R."/>
            <person name="Nishino A."/>
            <person name="Ugolini M."/>
            <person name="Chourrout P."/>
            <person name="Nishida H."/>
            <person name="Aasland R."/>
            <person name="Huzurbazar S."/>
            <person name="Westhof E."/>
            <person name="Delsuc F."/>
            <person name="Lehrach H."/>
            <person name="Reinhardt R."/>
            <person name="Weissenbach J."/>
            <person name="Roy S.W."/>
            <person name="Artiguenave F."/>
            <person name="Postlethwait J.H."/>
            <person name="Manak J.R."/>
            <person name="Thompson E.M."/>
            <person name="Jaillon O."/>
            <person name="Du Pasquier L."/>
            <person name="Boudinot P."/>
            <person name="Liberles D.A."/>
            <person name="Volff J.N."/>
            <person name="Philippe H."/>
            <person name="Lenhard B."/>
            <person name="Roest Crollius H."/>
            <person name="Wincker P."/>
            <person name="Chourrout D."/>
        </authorList>
    </citation>
    <scope>NUCLEOTIDE SEQUENCE [LARGE SCALE GENOMIC DNA]</scope>
</reference>
<dbReference type="OrthoDB" id="2285229at2759"/>
<dbReference type="SMART" id="SM00955">
    <property type="entry name" value="RNB"/>
    <property type="match status" value="1"/>
</dbReference>
<name>E4Y243_OIKDI</name>
<keyword evidence="4" id="KW-1185">Reference proteome</keyword>
<dbReference type="Proteomes" id="UP000001307">
    <property type="component" value="Unassembled WGS sequence"/>
</dbReference>
<dbReference type="GO" id="GO:0000175">
    <property type="term" value="F:3'-5'-RNA exonuclease activity"/>
    <property type="evidence" value="ECO:0007669"/>
    <property type="project" value="TreeGrafter"/>
</dbReference>
<proteinExistence type="inferred from homology"/>
<dbReference type="PROSITE" id="PS01175">
    <property type="entry name" value="RIBONUCLEASE_II"/>
    <property type="match status" value="1"/>
</dbReference>
<dbReference type="EMBL" id="FN653754">
    <property type="protein sequence ID" value="CBY15937.1"/>
    <property type="molecule type" value="Genomic_DNA"/>
</dbReference>
<dbReference type="SUPFAM" id="SSF50249">
    <property type="entry name" value="Nucleic acid-binding proteins"/>
    <property type="match status" value="1"/>
</dbReference>
<sequence length="960" mass="110256">MEVLKHIRSKKTHVSALWGKKQSLYGLVDERHKNCLYNLKAPILVINGKIPEKLSNRPISTQTYDNGNITLTFSSTEDARKAFDTLYMDKNREYKILSLPNHILKIKTKERPKKIIELMKTKPKDKVFFKAGGMNLIYAEFDSVQSATDCLLELHGEKKISKIDYAERSTLIRNDSLAEKISGKLHVPEKSSDICYVRNNSSSPEEKDVVIFENDLNGAFHGSDVEVQIIGKIKDRDRSTRKRGRVISKSLKNKKILVQLKSDDKKPISDSHLILEPYKRRADEYFPEIVVAKEICPEKIDHEKRKVFIVTANYDEENGLVASKIIPREELEGTVEESFADSFLFAVTNDNKRFIFHRGAIVNDRVRFLSDGRRAQFIEVLERDPITCVGIFDSESNELQPMNSQLKRVKIPKKERLRDKHVYKVSLSWDDGVRRDPKVEIIEEIGESNSLESMVLALLSEWGFDYSDIKKRDDILSEHVNQKDINLDEEKRDDFSSERVFSIDPETAKDLDDALHIRRVDKDTFEVGVHIADVSHYVGQGTKTDELAAERTTSIYLPETVIPMLPNVLCEDWASLTPGEPKRTFTAIITMNENGEIVKPTRFTKGLINNRRKFSYEEAQNLLDANNEECKYSRDLAQLYNLSKHLRAKRLENGATTIGTKSPTFNFDKTTGLPVSFHFEDSFSTNKLIEEFMVLANSECARFLIEHVEHPVIRFHDSLREEKCSELSRLLLNALPEIASQITSKMDGNSLRKVLADLNLDEIKKEAIELMFIRCFTEARYGIFDKQEPNANHFGLALQEYTHFTSPIRRFPDLLVHRQLNDVLTGKGAPSYALPELEKHVRRSNLKKLFTWMLYKNRSKNETVKITGPIVNVSDDAVEVYWSETGLVLECLHEEIQSDLLEPPEFSDEEGIILLTWKQIDEREEVLETQPYHCLKNVSCELVIGDTPDSLHGKLISPFV</sequence>
<dbReference type="InterPro" id="IPR022966">
    <property type="entry name" value="RNase_II/R_CS"/>
</dbReference>
<dbReference type="GO" id="GO:0003723">
    <property type="term" value="F:RNA binding"/>
    <property type="evidence" value="ECO:0007669"/>
    <property type="project" value="InterPro"/>
</dbReference>
<feature type="domain" description="RNB" evidence="2">
    <location>
        <begin position="492"/>
        <end position="826"/>
    </location>
</feature>
<evidence type="ECO:0000313" key="4">
    <source>
        <dbReference type="Proteomes" id="UP000001307"/>
    </source>
</evidence>
<evidence type="ECO:0000313" key="3">
    <source>
        <dbReference type="EMBL" id="CBY15937.1"/>
    </source>
</evidence>
<dbReference type="InterPro" id="IPR012340">
    <property type="entry name" value="NA-bd_OB-fold"/>
</dbReference>
<dbReference type="Pfam" id="PF00773">
    <property type="entry name" value="RNB"/>
    <property type="match status" value="1"/>
</dbReference>
<dbReference type="InterPro" id="IPR050180">
    <property type="entry name" value="RNR_Ribonuclease"/>
</dbReference>
<dbReference type="PANTHER" id="PTHR23355">
    <property type="entry name" value="RIBONUCLEASE"/>
    <property type="match status" value="1"/>
</dbReference>
<gene>
    <name evidence="3" type="ORF">GSOID_T00016229001</name>
</gene>
<comment type="similarity">
    <text evidence="1">Belongs to the RNR ribonuclease family.</text>
</comment>
<dbReference type="GO" id="GO:0000932">
    <property type="term" value="C:P-body"/>
    <property type="evidence" value="ECO:0007669"/>
    <property type="project" value="TreeGrafter"/>
</dbReference>
<evidence type="ECO:0000256" key="1">
    <source>
        <dbReference type="RuleBase" id="RU003901"/>
    </source>
</evidence>
<evidence type="ECO:0000259" key="2">
    <source>
        <dbReference type="SMART" id="SM00955"/>
    </source>
</evidence>
<protein>
    <recommendedName>
        <fullName evidence="2">RNB domain-containing protein</fullName>
    </recommendedName>
</protein>
<accession>E4Y243</accession>